<dbReference type="PROSITE" id="PS00344">
    <property type="entry name" value="GATA_ZN_FINGER_1"/>
    <property type="match status" value="1"/>
</dbReference>
<keyword evidence="9" id="KW-0010">Activator</keyword>
<dbReference type="SMART" id="SM00401">
    <property type="entry name" value="ZnF_GATA"/>
    <property type="match status" value="1"/>
</dbReference>
<evidence type="ECO:0000256" key="3">
    <source>
        <dbReference type="ARBA" id="ARBA00007722"/>
    </source>
</evidence>
<dbReference type="SMART" id="SM00979">
    <property type="entry name" value="TIFY"/>
    <property type="match status" value="1"/>
</dbReference>
<dbReference type="PANTHER" id="PTHR46125:SF24">
    <property type="entry name" value="GATA TRANSCRIPTION FACTOR 18"/>
    <property type="match status" value="1"/>
</dbReference>
<dbReference type="GO" id="GO:0043565">
    <property type="term" value="F:sequence-specific DNA binding"/>
    <property type="evidence" value="ECO:0007669"/>
    <property type="project" value="InterPro"/>
</dbReference>
<comment type="subcellular location">
    <subcellularLocation>
        <location evidence="2 13">Nucleus</location>
    </subcellularLocation>
</comment>
<dbReference type="Pfam" id="PF06200">
    <property type="entry name" value="tify"/>
    <property type="match status" value="1"/>
</dbReference>
<evidence type="ECO:0000313" key="18">
    <source>
        <dbReference type="EnsemblPlants" id="OMERI03G26130.1"/>
    </source>
</evidence>
<dbReference type="PROSITE" id="PS50114">
    <property type="entry name" value="GATA_ZN_FINGER_2"/>
    <property type="match status" value="1"/>
</dbReference>
<dbReference type="GO" id="GO:0005634">
    <property type="term" value="C:nucleus"/>
    <property type="evidence" value="ECO:0007669"/>
    <property type="project" value="UniProtKB-SubCell"/>
</dbReference>
<dbReference type="STRING" id="40149.A0A0E0D4M8"/>
<evidence type="ECO:0000256" key="5">
    <source>
        <dbReference type="ARBA" id="ARBA00022771"/>
    </source>
</evidence>
<evidence type="ECO:0000256" key="2">
    <source>
        <dbReference type="ARBA" id="ARBA00004123"/>
    </source>
</evidence>
<dbReference type="Gene3D" id="3.30.50.10">
    <property type="entry name" value="Erythroid Transcription Factor GATA-1, subunit A"/>
    <property type="match status" value="1"/>
</dbReference>
<keyword evidence="5 12" id="KW-0863">Zinc-finger</keyword>
<feature type="region of interest" description="Disordered" evidence="14">
    <location>
        <begin position="1"/>
        <end position="84"/>
    </location>
</feature>
<keyword evidence="8" id="KW-0238">DNA-binding</keyword>
<reference evidence="18" key="2">
    <citation type="submission" date="2018-05" db="EMBL/GenBank/DDBJ databases">
        <title>OmerRS3 (Oryza meridionalis Reference Sequence Version 3).</title>
        <authorList>
            <person name="Zhang J."/>
            <person name="Kudrna D."/>
            <person name="Lee S."/>
            <person name="Talag J."/>
            <person name="Welchert J."/>
            <person name="Wing R.A."/>
        </authorList>
    </citation>
    <scope>NUCLEOTIDE SEQUENCE [LARGE SCALE GENOMIC DNA]</scope>
    <source>
        <strain evidence="18">cv. OR44</strain>
    </source>
</reference>
<dbReference type="Pfam" id="PF06203">
    <property type="entry name" value="CCT"/>
    <property type="match status" value="1"/>
</dbReference>
<evidence type="ECO:0000256" key="8">
    <source>
        <dbReference type="ARBA" id="ARBA00023125"/>
    </source>
</evidence>
<protein>
    <recommendedName>
        <fullName evidence="20">CCT domain-containing protein</fullName>
    </recommendedName>
</protein>
<evidence type="ECO:0000259" key="17">
    <source>
        <dbReference type="PROSITE" id="PS51320"/>
    </source>
</evidence>
<dbReference type="Proteomes" id="UP000008021">
    <property type="component" value="Chromosome 3"/>
</dbReference>
<evidence type="ECO:0000256" key="1">
    <source>
        <dbReference type="ARBA" id="ARBA00002206"/>
    </source>
</evidence>
<feature type="domain" description="CCT" evidence="16">
    <location>
        <begin position="153"/>
        <end position="195"/>
    </location>
</feature>
<dbReference type="Pfam" id="PF00320">
    <property type="entry name" value="GATA"/>
    <property type="match status" value="1"/>
</dbReference>
<dbReference type="InterPro" id="IPR045280">
    <property type="entry name" value="TIFY-like"/>
</dbReference>
<keyword evidence="19" id="KW-1185">Reference proteome</keyword>
<dbReference type="PANTHER" id="PTHR46125">
    <property type="entry name" value="GATA TRANSCRIPTION FACTOR 28"/>
    <property type="match status" value="1"/>
</dbReference>
<dbReference type="HOGENOM" id="CLU_057264_1_2_1"/>
<evidence type="ECO:0000256" key="9">
    <source>
        <dbReference type="ARBA" id="ARBA00023159"/>
    </source>
</evidence>
<feature type="domain" description="GATA-type" evidence="15">
    <location>
        <begin position="219"/>
        <end position="278"/>
    </location>
</feature>
<dbReference type="GO" id="GO:0006355">
    <property type="term" value="P:regulation of DNA-templated transcription"/>
    <property type="evidence" value="ECO:0007669"/>
    <property type="project" value="InterPro"/>
</dbReference>
<dbReference type="eggNOG" id="KOG1601">
    <property type="taxonomic scope" value="Eukaryota"/>
</dbReference>
<organism evidence="18">
    <name type="scientific">Oryza meridionalis</name>
    <dbReference type="NCBI Taxonomy" id="40149"/>
    <lineage>
        <taxon>Eukaryota</taxon>
        <taxon>Viridiplantae</taxon>
        <taxon>Streptophyta</taxon>
        <taxon>Embryophyta</taxon>
        <taxon>Tracheophyta</taxon>
        <taxon>Spermatophyta</taxon>
        <taxon>Magnoliopsida</taxon>
        <taxon>Liliopsida</taxon>
        <taxon>Poales</taxon>
        <taxon>Poaceae</taxon>
        <taxon>BOP clade</taxon>
        <taxon>Oryzoideae</taxon>
        <taxon>Oryzeae</taxon>
        <taxon>Oryzinae</taxon>
        <taxon>Oryza</taxon>
    </lineage>
</organism>
<feature type="compositionally biased region" description="Low complexity" evidence="14">
    <location>
        <begin position="68"/>
        <end position="80"/>
    </location>
</feature>
<dbReference type="InterPro" id="IPR010402">
    <property type="entry name" value="CCT_domain"/>
</dbReference>
<feature type="region of interest" description="Disordered" evidence="14">
    <location>
        <begin position="305"/>
        <end position="329"/>
    </location>
</feature>
<dbReference type="InterPro" id="IPR010399">
    <property type="entry name" value="Tify_dom"/>
</dbReference>
<name>A0A0E0D4M8_9ORYZ</name>
<evidence type="ECO:0000256" key="13">
    <source>
        <dbReference type="PROSITE-ProRule" id="PRU00357"/>
    </source>
</evidence>
<keyword evidence="11 13" id="KW-0539">Nucleus</keyword>
<keyword evidence="4" id="KW-0479">Metal-binding</keyword>
<comment type="similarity">
    <text evidence="3">Belongs to the type IV zinc-finger family. Class C subfamily.</text>
</comment>
<evidence type="ECO:0000313" key="19">
    <source>
        <dbReference type="Proteomes" id="UP000008021"/>
    </source>
</evidence>
<evidence type="ECO:0000256" key="14">
    <source>
        <dbReference type="SAM" id="MobiDB-lite"/>
    </source>
</evidence>
<evidence type="ECO:0000256" key="7">
    <source>
        <dbReference type="ARBA" id="ARBA00023015"/>
    </source>
</evidence>
<evidence type="ECO:0000256" key="11">
    <source>
        <dbReference type="ARBA" id="ARBA00023242"/>
    </source>
</evidence>
<comment type="function">
    <text evidence="1">Transcriptional activator that specifically binds 5'-GATA-3' or 5'-GAT-3' motifs within gene promoters.</text>
</comment>
<dbReference type="InterPro" id="IPR013088">
    <property type="entry name" value="Znf_NHR/GATA"/>
</dbReference>
<evidence type="ECO:0008006" key="20">
    <source>
        <dbReference type="Google" id="ProtNLM"/>
    </source>
</evidence>
<evidence type="ECO:0000256" key="4">
    <source>
        <dbReference type="ARBA" id="ARBA00022723"/>
    </source>
</evidence>
<feature type="domain" description="Tify" evidence="17">
    <location>
        <begin position="84"/>
        <end position="119"/>
    </location>
</feature>
<dbReference type="PROSITE" id="PS51017">
    <property type="entry name" value="CCT"/>
    <property type="match status" value="1"/>
</dbReference>
<sequence>MPDAAAAATAAQDADAVMRDAPADAAAGGGGGDGDDDDDGDDGTEEDDEEEEDDDDVDDEEGEEEEPPAATEDPAAPEPVSALLPGSPNQLTLLFQGEVYVFESVTPEKVQAVLLLLGSSEMPPGLANMVLPNQRENRGYDDLLQRTDIPAKRVASLIRFREKRKERNFDKKIRYAVRKEVALRMQRRKGQFAGRANMEGESLSPGCELASQGSGQDFLSRESKCQNCGTSEKMTPAMRRGPAGPRTLCNACGLMWANKGTLRNCPKAKVESSVVATEQSNAAVSPSGIDNKELVVLNPENITASHGEVMGDSTPANEAEIGAPKAPSQ</sequence>
<evidence type="ECO:0000256" key="6">
    <source>
        <dbReference type="ARBA" id="ARBA00022833"/>
    </source>
</evidence>
<reference evidence="18" key="1">
    <citation type="submission" date="2015-04" db="UniProtKB">
        <authorList>
            <consortium name="EnsemblPlants"/>
        </authorList>
    </citation>
    <scope>IDENTIFICATION</scope>
</reference>
<keyword evidence="7" id="KW-0805">Transcription regulation</keyword>
<evidence type="ECO:0000259" key="16">
    <source>
        <dbReference type="PROSITE" id="PS51017"/>
    </source>
</evidence>
<dbReference type="PROSITE" id="PS51320">
    <property type="entry name" value="TIFY"/>
    <property type="match status" value="1"/>
</dbReference>
<dbReference type="GO" id="GO:0008270">
    <property type="term" value="F:zinc ion binding"/>
    <property type="evidence" value="ECO:0007669"/>
    <property type="project" value="UniProtKB-KW"/>
</dbReference>
<evidence type="ECO:0000256" key="12">
    <source>
        <dbReference type="PROSITE-ProRule" id="PRU00094"/>
    </source>
</evidence>
<keyword evidence="10" id="KW-0804">Transcription</keyword>
<feature type="compositionally biased region" description="Low complexity" evidence="14">
    <location>
        <begin position="1"/>
        <end position="15"/>
    </location>
</feature>
<keyword evidence="6" id="KW-0862">Zinc</keyword>
<feature type="compositionally biased region" description="Acidic residues" evidence="14">
    <location>
        <begin position="33"/>
        <end position="67"/>
    </location>
</feature>
<evidence type="ECO:0000259" key="15">
    <source>
        <dbReference type="PROSITE" id="PS50114"/>
    </source>
</evidence>
<proteinExistence type="inferred from homology"/>
<dbReference type="InterPro" id="IPR000679">
    <property type="entry name" value="Znf_GATA"/>
</dbReference>
<accession>A0A0E0D4M8</accession>
<evidence type="ECO:0000256" key="10">
    <source>
        <dbReference type="ARBA" id="ARBA00023163"/>
    </source>
</evidence>
<dbReference type="Gramene" id="OMERI03G26130.1">
    <property type="protein sequence ID" value="OMERI03G26130.1"/>
    <property type="gene ID" value="OMERI03G26130"/>
</dbReference>
<dbReference type="AlphaFoldDB" id="A0A0E0D4M8"/>
<dbReference type="CDD" id="cd00202">
    <property type="entry name" value="ZnF_GATA"/>
    <property type="match status" value="1"/>
</dbReference>
<dbReference type="SUPFAM" id="SSF57716">
    <property type="entry name" value="Glucocorticoid receptor-like (DNA-binding domain)"/>
    <property type="match status" value="1"/>
</dbReference>
<dbReference type="EnsemblPlants" id="OMERI03G26130.1">
    <property type="protein sequence ID" value="OMERI03G26130.1"/>
    <property type="gene ID" value="OMERI03G26130"/>
</dbReference>